<protein>
    <recommendedName>
        <fullName evidence="5">Copper transporter</fullName>
    </recommendedName>
</protein>
<dbReference type="GO" id="GO:0016020">
    <property type="term" value="C:membrane"/>
    <property type="evidence" value="ECO:0007669"/>
    <property type="project" value="InterPro"/>
</dbReference>
<evidence type="ECO:0000256" key="2">
    <source>
        <dbReference type="SAM" id="Phobius"/>
    </source>
</evidence>
<keyword evidence="1" id="KW-0175">Coiled coil</keyword>
<dbReference type="EMBL" id="NOJY02000005">
    <property type="protein sequence ID" value="RDY28743.1"/>
    <property type="molecule type" value="Genomic_DNA"/>
</dbReference>
<evidence type="ECO:0008006" key="5">
    <source>
        <dbReference type="Google" id="ProtNLM"/>
    </source>
</evidence>
<feature type="coiled-coil region" evidence="1">
    <location>
        <begin position="43"/>
        <end position="70"/>
    </location>
</feature>
<evidence type="ECO:0000256" key="1">
    <source>
        <dbReference type="SAM" id="Coils"/>
    </source>
</evidence>
<evidence type="ECO:0000313" key="4">
    <source>
        <dbReference type="Proteomes" id="UP000215694"/>
    </source>
</evidence>
<dbReference type="Proteomes" id="UP000215694">
    <property type="component" value="Unassembled WGS sequence"/>
</dbReference>
<proteinExistence type="predicted"/>
<comment type="caution">
    <text evidence="3">The sequence shown here is derived from an EMBL/GenBank/DDBJ whole genome shotgun (WGS) entry which is preliminary data.</text>
</comment>
<evidence type="ECO:0000313" key="3">
    <source>
        <dbReference type="EMBL" id="RDY28743.1"/>
    </source>
</evidence>
<name>A0A371J7S0_9FIRM</name>
<reference evidence="3 4" key="1">
    <citation type="journal article" date="2017" name="Genome Announc.">
        <title>Draft Genome Sequence of Romboutsia weinsteinii sp. nov. Strain CCRI-19649(T) Isolated from Surface Water.</title>
        <authorList>
            <person name="Maheux A.F."/>
            <person name="Boudreau D.K."/>
            <person name="Berube E."/>
            <person name="Boissinot M."/>
            <person name="Cantin P."/>
            <person name="Raymond F."/>
            <person name="Corbeil J."/>
            <person name="Omar R.F."/>
            <person name="Bergeron M.G."/>
        </authorList>
    </citation>
    <scope>NUCLEOTIDE SEQUENCE [LARGE SCALE GENOMIC DNA]</scope>
    <source>
        <strain evidence="3 4">CCRI-19649</strain>
    </source>
</reference>
<organism evidence="3 4">
    <name type="scientific">Romboutsia weinsteinii</name>
    <dbReference type="NCBI Taxonomy" id="2020949"/>
    <lineage>
        <taxon>Bacteria</taxon>
        <taxon>Bacillati</taxon>
        <taxon>Bacillota</taxon>
        <taxon>Clostridia</taxon>
        <taxon>Peptostreptococcales</taxon>
        <taxon>Peptostreptococcaceae</taxon>
        <taxon>Romboutsia</taxon>
    </lineage>
</organism>
<dbReference type="AlphaFoldDB" id="A0A371J7S0"/>
<feature type="transmembrane region" description="Helical" evidence="2">
    <location>
        <begin position="7"/>
        <end position="29"/>
    </location>
</feature>
<dbReference type="InterPro" id="IPR021522">
    <property type="entry name" value="MctB"/>
</dbReference>
<dbReference type="Pfam" id="PF11382">
    <property type="entry name" value="MctB"/>
    <property type="match status" value="1"/>
</dbReference>
<keyword evidence="2" id="KW-0472">Membrane</keyword>
<gene>
    <name evidence="3" type="ORF">CHL78_004195</name>
</gene>
<keyword evidence="2" id="KW-1133">Transmembrane helix</keyword>
<accession>A0A371J7S0</accession>
<dbReference type="GO" id="GO:0055070">
    <property type="term" value="P:copper ion homeostasis"/>
    <property type="evidence" value="ECO:0007669"/>
    <property type="project" value="InterPro"/>
</dbReference>
<dbReference type="OrthoDB" id="2382049at2"/>
<keyword evidence="4" id="KW-1185">Reference proteome</keyword>
<keyword evidence="2" id="KW-0812">Transmembrane</keyword>
<dbReference type="RefSeq" id="WP_094366560.1">
    <property type="nucleotide sequence ID" value="NZ_NOJY02000005.1"/>
</dbReference>
<sequence>MHINMKYYIVTIGAIFIALGIGILVGFNLNYDQELSKQQSEVINDLDRRFEDLKKTNDTLEADLSNINGNYGKAIEFINQNSSKIIADELLEKSIGIISTNENNDYTAEISDIISKSSGNVAFDIILKNNIYNDEKLKEAAKKIGVQIDNTEDMISYIVDAVKAEDSVSKLTYLQELEMIKINALDEDYSKFDSVVLAGGSNDKDGETQFTKIDKVLIPKLKEGNRYVVGVQKNDAKFSYVDLYSKEKVATVDNVDEGIGQLSLVLLLKEGNIVGNFGRLDTAESVIPYKK</sequence>